<accession>A0A1Y4DDW3</accession>
<evidence type="ECO:0000256" key="1">
    <source>
        <dbReference type="SAM" id="SignalP"/>
    </source>
</evidence>
<organism evidence="2 3">
    <name type="scientific">Candidatus Avelusimicrobium gallicola</name>
    <dbReference type="NCBI Taxonomy" id="2562704"/>
    <lineage>
        <taxon>Bacteria</taxon>
        <taxon>Pseudomonadati</taxon>
        <taxon>Elusimicrobiota</taxon>
        <taxon>Elusimicrobia</taxon>
        <taxon>Elusimicrobiales</taxon>
        <taxon>Elusimicrobiaceae</taxon>
        <taxon>Candidatus Avelusimicrobium</taxon>
    </lineage>
</organism>
<keyword evidence="1" id="KW-0732">Signal</keyword>
<sequence length="651" mass="73283">MNPRRKTAKILLISLFVCMAGINAAPAQANTFTKLLKGFFGSKNAEKMAKPAPPAVVPQAAKQAAEASKLVSPSAAASSAAPAAGAALQDNSMVILESVENVPNKNDQYFLTPKEMWKKSVKEFYSTDVLPKTPKTKRTGEDRILKNTQQDLPAPNRMKNAQIEENFQNMSAVESAINRQIFQQDAMAENQVNPDIQDLFSFRTGMEALESLMPSYKEILSMRCSPNERALLLNTFKNLDKEFFYYNPSKQTSYMVPRTEHLYSTMFYKQFAQDNPTLNIRNITDILERTGTDKVLTVIDTKLWMTSHNGQLPRFLANKTLKEQQVAINFYNLLDEAKSNTLPVHLRPLKQVVLSIGKPIQGSIPLTAWTNFTGKWLATFSDEELVKIFLNYNKPPQKAFFDGMAADIRKGLSGKLSSDKTGQTLYLLGTANATPQQTLSMLKWWAAQKNAALPRAAGNPRTLTENTDYAQVLARYREGVLFDNTLRTLDAKGPAARQAHEILLPLAQNYLRQTAQRLDEAKQLLDKGEIKQADVKALHTDIQNPLLKALAPRETAQLNVRIQTFNKLYKKYNDVAKFLTYCRMHPNEYFYEEGHLIVERLIPSLRERWGMDASVAELQQEISELRASGLVSADLLELQLQRLVKKGQGKN</sequence>
<dbReference type="AlphaFoldDB" id="A0A1Y4DDW3"/>
<reference evidence="3" key="1">
    <citation type="submission" date="2017-04" db="EMBL/GenBank/DDBJ databases">
        <title>Function of individual gut microbiota members based on whole genome sequencing of pure cultures obtained from chicken caecum.</title>
        <authorList>
            <person name="Medvecky M."/>
            <person name="Cejkova D."/>
            <person name="Polansky O."/>
            <person name="Karasova D."/>
            <person name="Kubasova T."/>
            <person name="Cizek A."/>
            <person name="Rychlik I."/>
        </authorList>
    </citation>
    <scope>NUCLEOTIDE SEQUENCE [LARGE SCALE GENOMIC DNA]</scope>
    <source>
        <strain evidence="3">An273</strain>
    </source>
</reference>
<protein>
    <recommendedName>
        <fullName evidence="4">DUF3160 domain-containing protein</fullName>
    </recommendedName>
</protein>
<keyword evidence="3" id="KW-1185">Reference proteome</keyword>
<evidence type="ECO:0000313" key="2">
    <source>
        <dbReference type="EMBL" id="OUO56832.1"/>
    </source>
</evidence>
<dbReference type="Proteomes" id="UP000196368">
    <property type="component" value="Unassembled WGS sequence"/>
</dbReference>
<gene>
    <name evidence="2" type="ORF">B5F75_03020</name>
</gene>
<dbReference type="RefSeq" id="WP_087287774.1">
    <property type="nucleotide sequence ID" value="NZ_NFJD01000002.1"/>
</dbReference>
<feature type="signal peptide" evidence="1">
    <location>
        <begin position="1"/>
        <end position="29"/>
    </location>
</feature>
<comment type="caution">
    <text evidence="2">The sequence shown here is derived from an EMBL/GenBank/DDBJ whole genome shotgun (WGS) entry which is preliminary data.</text>
</comment>
<evidence type="ECO:0000313" key="3">
    <source>
        <dbReference type="Proteomes" id="UP000196368"/>
    </source>
</evidence>
<evidence type="ECO:0008006" key="4">
    <source>
        <dbReference type="Google" id="ProtNLM"/>
    </source>
</evidence>
<proteinExistence type="predicted"/>
<feature type="chain" id="PRO_5010997060" description="DUF3160 domain-containing protein" evidence="1">
    <location>
        <begin position="30"/>
        <end position="651"/>
    </location>
</feature>
<name>A0A1Y4DDW3_9BACT</name>
<dbReference type="EMBL" id="NFJD01000002">
    <property type="protein sequence ID" value="OUO56832.1"/>
    <property type="molecule type" value="Genomic_DNA"/>
</dbReference>